<dbReference type="FunFam" id="3.40.50.720:FF:000084">
    <property type="entry name" value="Short-chain dehydrogenase reductase"/>
    <property type="match status" value="1"/>
</dbReference>
<dbReference type="InterPro" id="IPR050259">
    <property type="entry name" value="SDR"/>
</dbReference>
<dbReference type="AlphaFoldDB" id="A0A9Q0RG08"/>
<dbReference type="Gene3D" id="3.40.50.720">
    <property type="entry name" value="NAD(P)-binding Rossmann-like Domain"/>
    <property type="match status" value="1"/>
</dbReference>
<organism evidence="5 6">
    <name type="scientific">Anaeramoeba ignava</name>
    <name type="common">Anaerobic marine amoeba</name>
    <dbReference type="NCBI Taxonomy" id="1746090"/>
    <lineage>
        <taxon>Eukaryota</taxon>
        <taxon>Metamonada</taxon>
        <taxon>Anaeramoebidae</taxon>
        <taxon>Anaeramoeba</taxon>
    </lineage>
</organism>
<evidence type="ECO:0000256" key="4">
    <source>
        <dbReference type="RuleBase" id="RU000363"/>
    </source>
</evidence>
<dbReference type="InterPro" id="IPR020904">
    <property type="entry name" value="Sc_DH/Rdtase_CS"/>
</dbReference>
<evidence type="ECO:0000256" key="1">
    <source>
        <dbReference type="ARBA" id="ARBA00006484"/>
    </source>
</evidence>
<dbReference type="PANTHER" id="PTHR42879:SF2">
    <property type="entry name" value="3-OXOACYL-[ACYL-CARRIER-PROTEIN] REDUCTASE FABG"/>
    <property type="match status" value="1"/>
</dbReference>
<keyword evidence="6" id="KW-1185">Reference proteome</keyword>
<dbReference type="OrthoDB" id="417891at2759"/>
<dbReference type="CDD" id="cd05233">
    <property type="entry name" value="SDR_c"/>
    <property type="match status" value="1"/>
</dbReference>
<dbReference type="InterPro" id="IPR036291">
    <property type="entry name" value="NAD(P)-bd_dom_sf"/>
</dbReference>
<gene>
    <name evidence="5" type="ORF">M0811_00569</name>
</gene>
<evidence type="ECO:0000313" key="6">
    <source>
        <dbReference type="Proteomes" id="UP001149090"/>
    </source>
</evidence>
<comment type="catalytic activity">
    <reaction evidence="3">
        <text>a (3R)-hydroxyacyl-[ACP] + NADP(+) = a 3-oxoacyl-[ACP] + NADPH + H(+)</text>
        <dbReference type="Rhea" id="RHEA:17397"/>
        <dbReference type="Rhea" id="RHEA-COMP:9916"/>
        <dbReference type="Rhea" id="RHEA-COMP:9945"/>
        <dbReference type="ChEBI" id="CHEBI:15378"/>
        <dbReference type="ChEBI" id="CHEBI:57783"/>
        <dbReference type="ChEBI" id="CHEBI:58349"/>
        <dbReference type="ChEBI" id="CHEBI:78776"/>
        <dbReference type="ChEBI" id="CHEBI:78827"/>
        <dbReference type="EC" id="1.1.1.100"/>
    </reaction>
</comment>
<dbReference type="PRINTS" id="PR00081">
    <property type="entry name" value="GDHRDH"/>
</dbReference>
<comment type="similarity">
    <text evidence="1 4">Belongs to the short-chain dehydrogenases/reductases (SDR) family.</text>
</comment>
<dbReference type="NCBIfam" id="NF009093">
    <property type="entry name" value="PRK12429.1"/>
    <property type="match status" value="1"/>
</dbReference>
<comment type="caution">
    <text evidence="5">The sequence shown here is derived from an EMBL/GenBank/DDBJ whole genome shotgun (WGS) entry which is preliminary data.</text>
</comment>
<dbReference type="SUPFAM" id="SSF51735">
    <property type="entry name" value="NAD(P)-binding Rossmann-fold domains"/>
    <property type="match status" value="1"/>
</dbReference>
<dbReference type="EC" id="1.1.1.100" evidence="2"/>
<reference evidence="5" key="1">
    <citation type="submission" date="2022-10" db="EMBL/GenBank/DDBJ databases">
        <title>Novel sulphate-reducing endosymbionts in the free-living metamonad Anaeramoeba.</title>
        <authorList>
            <person name="Jerlstrom-Hultqvist J."/>
            <person name="Cepicka I."/>
            <person name="Gallot-Lavallee L."/>
            <person name="Salas-Leiva D."/>
            <person name="Curtis B.A."/>
            <person name="Zahonova K."/>
            <person name="Pipaliya S."/>
            <person name="Dacks J."/>
            <person name="Roger A.J."/>
        </authorList>
    </citation>
    <scope>NUCLEOTIDE SEQUENCE</scope>
    <source>
        <strain evidence="5">BMAN</strain>
    </source>
</reference>
<evidence type="ECO:0000256" key="3">
    <source>
        <dbReference type="ARBA" id="ARBA00048508"/>
    </source>
</evidence>
<sequence length="272" mass="29820">MQRFFSTITKNPGRLFQQTVIVTGSGSGIGRALALGFAKEGANVGVTGRTIKALDETVEMIKKQGGNAMSAFMDVTNEKSIKEAVDKVTDKYNDRLDVMVMNAGIQHIDPIHKLDQKDWRKVLSVHLDGSFLCTKEAVKKMYPQKSGSLIYIGSVHSKRASKLKAPYCSAKHGMLGLARVVAKEAAEYNVKANLILPGYVFTPLVEKQIPEQAKELGISEKEVIEKVMLQDRFNSSFISLNDLSEIAIFFATFPSLAISGQSLIASHGSFFV</sequence>
<evidence type="ECO:0000256" key="2">
    <source>
        <dbReference type="ARBA" id="ARBA00012948"/>
    </source>
</evidence>
<dbReference type="InterPro" id="IPR002347">
    <property type="entry name" value="SDR_fam"/>
</dbReference>
<protein>
    <recommendedName>
        <fullName evidence="2">3-oxoacyl-[acyl-carrier-protein] reductase</fullName>
        <ecNumber evidence="2">1.1.1.100</ecNumber>
    </recommendedName>
</protein>
<dbReference type="GO" id="GO:0004316">
    <property type="term" value="F:3-oxoacyl-[acyl-carrier-protein] reductase (NADPH) activity"/>
    <property type="evidence" value="ECO:0007669"/>
    <property type="project" value="UniProtKB-EC"/>
</dbReference>
<dbReference type="GO" id="GO:0032787">
    <property type="term" value="P:monocarboxylic acid metabolic process"/>
    <property type="evidence" value="ECO:0007669"/>
    <property type="project" value="UniProtKB-ARBA"/>
</dbReference>
<dbReference type="PANTHER" id="PTHR42879">
    <property type="entry name" value="3-OXOACYL-(ACYL-CARRIER-PROTEIN) REDUCTASE"/>
    <property type="match status" value="1"/>
</dbReference>
<dbReference type="OMA" id="SMTTEHW"/>
<name>A0A9Q0RG08_ANAIG</name>
<accession>A0A9Q0RG08</accession>
<evidence type="ECO:0000313" key="5">
    <source>
        <dbReference type="EMBL" id="KAJ5077249.1"/>
    </source>
</evidence>
<dbReference type="PROSITE" id="PS00061">
    <property type="entry name" value="ADH_SHORT"/>
    <property type="match status" value="1"/>
</dbReference>
<dbReference type="EMBL" id="JAPDFW010000059">
    <property type="protein sequence ID" value="KAJ5077249.1"/>
    <property type="molecule type" value="Genomic_DNA"/>
</dbReference>
<dbReference type="Proteomes" id="UP001149090">
    <property type="component" value="Unassembled WGS sequence"/>
</dbReference>
<proteinExistence type="inferred from homology"/>
<dbReference type="Pfam" id="PF00106">
    <property type="entry name" value="adh_short"/>
    <property type="match status" value="1"/>
</dbReference>
<dbReference type="PRINTS" id="PR00080">
    <property type="entry name" value="SDRFAMILY"/>
</dbReference>